<proteinExistence type="inferred from homology"/>
<keyword evidence="2" id="KW-0874">Quinone</keyword>
<evidence type="ECO:0000256" key="1">
    <source>
        <dbReference type="ARBA" id="ARBA00005698"/>
    </source>
</evidence>
<feature type="transmembrane region" description="Helical" evidence="2">
    <location>
        <begin position="37"/>
        <end position="55"/>
    </location>
</feature>
<evidence type="ECO:0000256" key="2">
    <source>
        <dbReference type="RuleBase" id="RU004429"/>
    </source>
</evidence>
<keyword evidence="2" id="KW-0812">Transmembrane</keyword>
<dbReference type="GO" id="GO:0005886">
    <property type="term" value="C:plasma membrane"/>
    <property type="evidence" value="ECO:0007669"/>
    <property type="project" value="UniProtKB-SubCell"/>
</dbReference>
<protein>
    <recommendedName>
        <fullName evidence="2">NADH-quinone oxidoreductase subunit J</fullName>
        <ecNumber evidence="2">7.1.1.-</ecNumber>
    </recommendedName>
</protein>
<dbReference type="GO" id="GO:0008137">
    <property type="term" value="F:NADH dehydrogenase (ubiquinone) activity"/>
    <property type="evidence" value="ECO:0007669"/>
    <property type="project" value="UniProtKB-UniRule"/>
</dbReference>
<dbReference type="RefSeq" id="WP_122200867.1">
    <property type="nucleotide sequence ID" value="NZ_CABJFV010000002.1"/>
</dbReference>
<keyword evidence="2" id="KW-1133">Transmembrane helix</keyword>
<dbReference type="Proteomes" id="UP000284379">
    <property type="component" value="Unassembled WGS sequence"/>
</dbReference>
<gene>
    <name evidence="3" type="ORF">DW888_03360</name>
</gene>
<dbReference type="InterPro" id="IPR001457">
    <property type="entry name" value="NADH_UbQ/plastoQ_OxRdtase_su6"/>
</dbReference>
<organism evidence="3 4">
    <name type="scientific">Bacteroides nordii</name>
    <dbReference type="NCBI Taxonomy" id="291645"/>
    <lineage>
        <taxon>Bacteria</taxon>
        <taxon>Pseudomonadati</taxon>
        <taxon>Bacteroidota</taxon>
        <taxon>Bacteroidia</taxon>
        <taxon>Bacteroidales</taxon>
        <taxon>Bacteroidaceae</taxon>
        <taxon>Bacteroides</taxon>
    </lineage>
</organism>
<dbReference type="PANTHER" id="PTHR33269">
    <property type="entry name" value="NADH-UBIQUINONE OXIDOREDUCTASE CHAIN 6"/>
    <property type="match status" value="1"/>
</dbReference>
<keyword evidence="2" id="KW-0520">NAD</keyword>
<dbReference type="GO" id="GO:0048038">
    <property type="term" value="F:quinone binding"/>
    <property type="evidence" value="ECO:0007669"/>
    <property type="project" value="UniProtKB-UniRule"/>
</dbReference>
<sequence length="170" mass="18512">MEFTLETVVFYFLAVFISVMCIMTVTTQRIVRSATYLLFVLFGTAGIYFLLGYTFLASVQIMVYAGGIVVLYVFSILLTSGEGDRAEKLKRSKLIAGLGTTVAGAIIVLFITLSHRFVSVGNPEPVEITIKTIGHALLSGDKYGYILPFEAVSILLLACIVGGLLIARKR</sequence>
<dbReference type="Gene3D" id="1.20.120.1200">
    <property type="entry name" value="NADH-ubiquinone/plastoquinone oxidoreductase chain 6, subunit NuoJ"/>
    <property type="match status" value="1"/>
</dbReference>
<keyword evidence="2" id="KW-0472">Membrane</keyword>
<name>A0A413VVT9_9BACE</name>
<evidence type="ECO:0000313" key="4">
    <source>
        <dbReference type="Proteomes" id="UP000284379"/>
    </source>
</evidence>
<reference evidence="3 4" key="1">
    <citation type="submission" date="2018-08" db="EMBL/GenBank/DDBJ databases">
        <title>A genome reference for cultivated species of the human gut microbiota.</title>
        <authorList>
            <person name="Zou Y."/>
            <person name="Xue W."/>
            <person name="Luo G."/>
        </authorList>
    </citation>
    <scope>NUCLEOTIDE SEQUENCE [LARGE SCALE GENOMIC DNA]</scope>
    <source>
        <strain evidence="3 4">AM40-30BH</strain>
    </source>
</reference>
<dbReference type="EMBL" id="QSGO01000002">
    <property type="protein sequence ID" value="RHB37624.1"/>
    <property type="molecule type" value="Genomic_DNA"/>
</dbReference>
<feature type="transmembrane region" description="Helical" evidence="2">
    <location>
        <begin position="61"/>
        <end position="81"/>
    </location>
</feature>
<evidence type="ECO:0000313" key="3">
    <source>
        <dbReference type="EMBL" id="RHB37624.1"/>
    </source>
</evidence>
<dbReference type="AlphaFoldDB" id="A0A413VVT9"/>
<dbReference type="Pfam" id="PF00499">
    <property type="entry name" value="Oxidored_q3"/>
    <property type="match status" value="1"/>
</dbReference>
<dbReference type="EC" id="7.1.1.-" evidence="2"/>
<feature type="transmembrane region" description="Helical" evidence="2">
    <location>
        <begin position="93"/>
        <end position="113"/>
    </location>
</feature>
<comment type="subcellular location">
    <subcellularLocation>
        <location evidence="2">Cell membrane</location>
        <topology evidence="2">Multi-pass membrane protein</topology>
    </subcellularLocation>
</comment>
<dbReference type="PANTHER" id="PTHR33269:SF17">
    <property type="entry name" value="NADH-UBIQUINONE OXIDOREDUCTASE CHAIN 6"/>
    <property type="match status" value="1"/>
</dbReference>
<comment type="caution">
    <text evidence="3">The sequence shown here is derived from an EMBL/GenBank/DDBJ whole genome shotgun (WGS) entry which is preliminary data.</text>
</comment>
<comment type="function">
    <text evidence="2">NDH-1 shuttles electrons from NADH, via FMN and iron-sulfur (Fe-S) centers, to quinones in the respiratory chain. Couples the redox reaction to proton translocation (for every two electrons transferred, four hydrogen ions are translocated across the cytoplasmic membrane), and thus conserves the redox energy in a proton gradient.</text>
</comment>
<feature type="transmembrane region" description="Helical" evidence="2">
    <location>
        <begin position="6"/>
        <end position="25"/>
    </location>
</feature>
<feature type="transmembrane region" description="Helical" evidence="2">
    <location>
        <begin position="145"/>
        <end position="167"/>
    </location>
</feature>
<keyword evidence="2" id="KW-1003">Cell membrane</keyword>
<accession>A0A413VVT9</accession>
<dbReference type="InterPro" id="IPR042106">
    <property type="entry name" value="Nuo/plastoQ_OxRdtase_6_NuoJ"/>
</dbReference>
<comment type="catalytic activity">
    <reaction evidence="2">
        <text>a quinone + NADH + 5 H(+)(in) = a quinol + NAD(+) + 4 H(+)(out)</text>
        <dbReference type="Rhea" id="RHEA:57888"/>
        <dbReference type="ChEBI" id="CHEBI:15378"/>
        <dbReference type="ChEBI" id="CHEBI:24646"/>
        <dbReference type="ChEBI" id="CHEBI:57540"/>
        <dbReference type="ChEBI" id="CHEBI:57945"/>
        <dbReference type="ChEBI" id="CHEBI:132124"/>
    </reaction>
</comment>
<comment type="similarity">
    <text evidence="1 2">Belongs to the complex I subunit 6 family.</text>
</comment>